<organism evidence="5 6">
    <name type="scientific">Microbulbifer okhotskensis</name>
    <dbReference type="NCBI Taxonomy" id="2926617"/>
    <lineage>
        <taxon>Bacteria</taxon>
        <taxon>Pseudomonadati</taxon>
        <taxon>Pseudomonadota</taxon>
        <taxon>Gammaproteobacteria</taxon>
        <taxon>Cellvibrionales</taxon>
        <taxon>Microbulbiferaceae</taxon>
        <taxon>Microbulbifer</taxon>
    </lineage>
</organism>
<proteinExistence type="predicted"/>
<dbReference type="GO" id="GO:0003677">
    <property type="term" value="F:DNA binding"/>
    <property type="evidence" value="ECO:0007669"/>
    <property type="project" value="UniProtKB-KW"/>
</dbReference>
<dbReference type="Gene3D" id="3.40.50.2300">
    <property type="match status" value="1"/>
</dbReference>
<feature type="domain" description="Response regulatory" evidence="4">
    <location>
        <begin position="3"/>
        <end position="119"/>
    </location>
</feature>
<dbReference type="EMBL" id="JALBWM010000129">
    <property type="protein sequence ID" value="MCO1336376.1"/>
    <property type="molecule type" value="Genomic_DNA"/>
</dbReference>
<dbReference type="GO" id="GO:0006355">
    <property type="term" value="P:regulation of DNA-templated transcription"/>
    <property type="evidence" value="ECO:0007669"/>
    <property type="project" value="InterPro"/>
</dbReference>
<name>A0A9X2J986_9GAMM</name>
<evidence type="ECO:0000259" key="3">
    <source>
        <dbReference type="PROSITE" id="PS50043"/>
    </source>
</evidence>
<feature type="modified residue" description="4-aspartylphosphate" evidence="2">
    <location>
        <position position="54"/>
    </location>
</feature>
<dbReference type="InterPro" id="IPR016032">
    <property type="entry name" value="Sig_transdc_resp-reg_C-effctor"/>
</dbReference>
<dbReference type="SUPFAM" id="SSF46894">
    <property type="entry name" value="C-terminal effector domain of the bipartite response regulators"/>
    <property type="match status" value="1"/>
</dbReference>
<evidence type="ECO:0000313" key="5">
    <source>
        <dbReference type="EMBL" id="MCO1336376.1"/>
    </source>
</evidence>
<dbReference type="PROSITE" id="PS50110">
    <property type="entry name" value="RESPONSE_REGULATORY"/>
    <property type="match status" value="1"/>
</dbReference>
<dbReference type="GO" id="GO:0000160">
    <property type="term" value="P:phosphorelay signal transduction system"/>
    <property type="evidence" value="ECO:0007669"/>
    <property type="project" value="InterPro"/>
</dbReference>
<evidence type="ECO:0000256" key="1">
    <source>
        <dbReference type="ARBA" id="ARBA00023125"/>
    </source>
</evidence>
<dbReference type="PRINTS" id="PR00038">
    <property type="entry name" value="HTHLUXR"/>
</dbReference>
<dbReference type="InterPro" id="IPR000792">
    <property type="entry name" value="Tscrpt_reg_LuxR_C"/>
</dbReference>
<evidence type="ECO:0000256" key="2">
    <source>
        <dbReference type="PROSITE-ProRule" id="PRU00169"/>
    </source>
</evidence>
<dbReference type="SUPFAM" id="SSF52172">
    <property type="entry name" value="CheY-like"/>
    <property type="match status" value="1"/>
</dbReference>
<dbReference type="PROSITE" id="PS50043">
    <property type="entry name" value="HTH_LUXR_2"/>
    <property type="match status" value="1"/>
</dbReference>
<dbReference type="Pfam" id="PF00196">
    <property type="entry name" value="GerE"/>
    <property type="match status" value="1"/>
</dbReference>
<feature type="domain" description="HTH luxR-type" evidence="3">
    <location>
        <begin position="134"/>
        <end position="199"/>
    </location>
</feature>
<dbReference type="PANTHER" id="PTHR43214">
    <property type="entry name" value="TWO-COMPONENT RESPONSE REGULATOR"/>
    <property type="match status" value="1"/>
</dbReference>
<evidence type="ECO:0000259" key="4">
    <source>
        <dbReference type="PROSITE" id="PS50110"/>
    </source>
</evidence>
<dbReference type="InterPro" id="IPR001789">
    <property type="entry name" value="Sig_transdc_resp-reg_receiver"/>
</dbReference>
<keyword evidence="2" id="KW-0597">Phosphoprotein</keyword>
<sequence length="201" mass="22030">MIKIIVVEDQAMVLGALRALVNLEPDMQVVATATNGQDALDWCQSGDVDVVISDIEMPKMNGLELAQKLKDSQHPAKVIVLTTFSRGGYVRQALEANVGAYLLKDAPSTELAKSIRLVITGDTVVDPKLLQDAWRCGENPLSEKEQKILTLALEGKSTSEIARYISLSPGTIRNYIHNSCQILNAKNRIEAARLAQDFGWL</sequence>
<dbReference type="SMART" id="SM00421">
    <property type="entry name" value="HTH_LUXR"/>
    <property type="match status" value="1"/>
</dbReference>
<dbReference type="InterPro" id="IPR011006">
    <property type="entry name" value="CheY-like_superfamily"/>
</dbReference>
<dbReference type="AlphaFoldDB" id="A0A9X2J986"/>
<dbReference type="Pfam" id="PF00072">
    <property type="entry name" value="Response_reg"/>
    <property type="match status" value="1"/>
</dbReference>
<comment type="caution">
    <text evidence="5">The sequence shown here is derived from an EMBL/GenBank/DDBJ whole genome shotgun (WGS) entry which is preliminary data.</text>
</comment>
<evidence type="ECO:0000313" key="6">
    <source>
        <dbReference type="Proteomes" id="UP001139028"/>
    </source>
</evidence>
<gene>
    <name evidence="5" type="ORF">MO867_18750</name>
</gene>
<dbReference type="Proteomes" id="UP001139028">
    <property type="component" value="Unassembled WGS sequence"/>
</dbReference>
<dbReference type="SMART" id="SM00448">
    <property type="entry name" value="REC"/>
    <property type="match status" value="1"/>
</dbReference>
<protein>
    <submittedName>
        <fullName evidence="5">Response regulator transcription factor</fullName>
    </submittedName>
</protein>
<dbReference type="PANTHER" id="PTHR43214:SF42">
    <property type="entry name" value="TRANSCRIPTIONAL REGULATORY PROTEIN DESR"/>
    <property type="match status" value="1"/>
</dbReference>
<dbReference type="RefSeq" id="WP_252471994.1">
    <property type="nucleotide sequence ID" value="NZ_JALBWM010000129.1"/>
</dbReference>
<reference evidence="5" key="1">
    <citation type="journal article" date="2022" name="Arch. Microbiol.">
        <title>Microbulbifer okhotskensis sp. nov., isolated from a deep bottom sediment of the Okhotsk Sea.</title>
        <authorList>
            <person name="Romanenko L."/>
            <person name="Kurilenko V."/>
            <person name="Otstavnykh N."/>
            <person name="Velansky P."/>
            <person name="Isaeva M."/>
            <person name="Mikhailov V."/>
        </authorList>
    </citation>
    <scope>NUCLEOTIDE SEQUENCE</scope>
    <source>
        <strain evidence="5">OS29</strain>
    </source>
</reference>
<keyword evidence="6" id="KW-1185">Reference proteome</keyword>
<dbReference type="InterPro" id="IPR039420">
    <property type="entry name" value="WalR-like"/>
</dbReference>
<keyword evidence="1" id="KW-0238">DNA-binding</keyword>
<accession>A0A9X2J986</accession>
<dbReference type="CDD" id="cd06170">
    <property type="entry name" value="LuxR_C_like"/>
    <property type="match status" value="1"/>
</dbReference>